<protein>
    <submittedName>
        <fullName evidence="1">Uncharacterized protein</fullName>
    </submittedName>
</protein>
<dbReference type="InParanoid" id="A0A1B7NAG7"/>
<proteinExistence type="predicted"/>
<accession>A0A1B7NAG7</accession>
<gene>
    <name evidence="1" type="ORF">K503DRAFT_863548</name>
</gene>
<reference evidence="1 2" key="1">
    <citation type="submission" date="2016-06" db="EMBL/GenBank/DDBJ databases">
        <title>Comparative genomics of the ectomycorrhizal sister species Rhizopogon vinicolor and Rhizopogon vesiculosus (Basidiomycota: Boletales) reveals a divergence of the mating type B locus.</title>
        <authorList>
            <consortium name="DOE Joint Genome Institute"/>
            <person name="Mujic A.B."/>
            <person name="Kuo A."/>
            <person name="Tritt A."/>
            <person name="Lipzen A."/>
            <person name="Chen C."/>
            <person name="Johnson J."/>
            <person name="Sharma A."/>
            <person name="Barry K."/>
            <person name="Grigoriev I.V."/>
            <person name="Spatafora J.W."/>
        </authorList>
    </citation>
    <scope>NUCLEOTIDE SEQUENCE [LARGE SCALE GENOMIC DNA]</scope>
    <source>
        <strain evidence="1 2">AM-OR11-026</strain>
    </source>
</reference>
<dbReference type="EMBL" id="KV448170">
    <property type="protein sequence ID" value="OAX41835.1"/>
    <property type="molecule type" value="Genomic_DNA"/>
</dbReference>
<organism evidence="1 2">
    <name type="scientific">Rhizopogon vinicolor AM-OR11-026</name>
    <dbReference type="NCBI Taxonomy" id="1314800"/>
    <lineage>
        <taxon>Eukaryota</taxon>
        <taxon>Fungi</taxon>
        <taxon>Dikarya</taxon>
        <taxon>Basidiomycota</taxon>
        <taxon>Agaricomycotina</taxon>
        <taxon>Agaricomycetes</taxon>
        <taxon>Agaricomycetidae</taxon>
        <taxon>Boletales</taxon>
        <taxon>Suillineae</taxon>
        <taxon>Rhizopogonaceae</taxon>
        <taxon>Rhizopogon</taxon>
    </lineage>
</organism>
<evidence type="ECO:0000313" key="1">
    <source>
        <dbReference type="EMBL" id="OAX41835.1"/>
    </source>
</evidence>
<evidence type="ECO:0000313" key="2">
    <source>
        <dbReference type="Proteomes" id="UP000092154"/>
    </source>
</evidence>
<keyword evidence="2" id="KW-1185">Reference proteome</keyword>
<sequence length="105" mass="11683">MEQGYDPRDSSHATVGQLAAEVQQLSIATNQLFVTSQDLVASNKKLTIQTQEADEAIESLKQGLSELSDQTKPLKKPQAVTKNISNEHPKLKPIIHPIFYESIQR</sequence>
<dbReference type="Proteomes" id="UP000092154">
    <property type="component" value="Unassembled WGS sequence"/>
</dbReference>
<name>A0A1B7NAG7_9AGAM</name>
<dbReference type="OrthoDB" id="2693572at2759"/>
<dbReference type="AlphaFoldDB" id="A0A1B7NAG7"/>